<dbReference type="AlphaFoldDB" id="A0A4S8ML84"/>
<evidence type="ECO:0000313" key="2">
    <source>
        <dbReference type="Proteomes" id="UP000297245"/>
    </source>
</evidence>
<gene>
    <name evidence="1" type="ORF">K435DRAFT_274383</name>
</gene>
<keyword evidence="2" id="KW-1185">Reference proteome</keyword>
<evidence type="ECO:0000313" key="1">
    <source>
        <dbReference type="EMBL" id="THV03587.1"/>
    </source>
</evidence>
<sequence length="111" mass="12480">MGRARRSLVYRTRVLLACRYRRPRGTLGTVTVTAGTVVVGGSTRFDPIARVRDKLVLELGQEPRDMECPSRKQFEEPGRRLRVLGRRVGFVSVVNDHSDVTGVVLVYLLVL</sequence>
<protein>
    <submittedName>
        <fullName evidence="1">Uncharacterized protein</fullName>
    </submittedName>
</protein>
<organism evidence="1 2">
    <name type="scientific">Dendrothele bispora (strain CBS 962.96)</name>
    <dbReference type="NCBI Taxonomy" id="1314807"/>
    <lineage>
        <taxon>Eukaryota</taxon>
        <taxon>Fungi</taxon>
        <taxon>Dikarya</taxon>
        <taxon>Basidiomycota</taxon>
        <taxon>Agaricomycotina</taxon>
        <taxon>Agaricomycetes</taxon>
        <taxon>Agaricomycetidae</taxon>
        <taxon>Agaricales</taxon>
        <taxon>Agaricales incertae sedis</taxon>
        <taxon>Dendrothele</taxon>
    </lineage>
</organism>
<accession>A0A4S8ML84</accession>
<name>A0A4S8ML84_DENBC</name>
<proteinExistence type="predicted"/>
<dbReference type="Proteomes" id="UP000297245">
    <property type="component" value="Unassembled WGS sequence"/>
</dbReference>
<dbReference type="EMBL" id="ML179065">
    <property type="protein sequence ID" value="THV03587.1"/>
    <property type="molecule type" value="Genomic_DNA"/>
</dbReference>
<reference evidence="1 2" key="1">
    <citation type="journal article" date="2019" name="Nat. Ecol. Evol.">
        <title>Megaphylogeny resolves global patterns of mushroom evolution.</title>
        <authorList>
            <person name="Varga T."/>
            <person name="Krizsan K."/>
            <person name="Foldi C."/>
            <person name="Dima B."/>
            <person name="Sanchez-Garcia M."/>
            <person name="Sanchez-Ramirez S."/>
            <person name="Szollosi G.J."/>
            <person name="Szarkandi J.G."/>
            <person name="Papp V."/>
            <person name="Albert L."/>
            <person name="Andreopoulos W."/>
            <person name="Angelini C."/>
            <person name="Antonin V."/>
            <person name="Barry K.W."/>
            <person name="Bougher N.L."/>
            <person name="Buchanan P."/>
            <person name="Buyck B."/>
            <person name="Bense V."/>
            <person name="Catcheside P."/>
            <person name="Chovatia M."/>
            <person name="Cooper J."/>
            <person name="Damon W."/>
            <person name="Desjardin D."/>
            <person name="Finy P."/>
            <person name="Geml J."/>
            <person name="Haridas S."/>
            <person name="Hughes K."/>
            <person name="Justo A."/>
            <person name="Karasinski D."/>
            <person name="Kautmanova I."/>
            <person name="Kiss B."/>
            <person name="Kocsube S."/>
            <person name="Kotiranta H."/>
            <person name="LaButti K.M."/>
            <person name="Lechner B.E."/>
            <person name="Liimatainen K."/>
            <person name="Lipzen A."/>
            <person name="Lukacs Z."/>
            <person name="Mihaltcheva S."/>
            <person name="Morgado L.N."/>
            <person name="Niskanen T."/>
            <person name="Noordeloos M.E."/>
            <person name="Ohm R.A."/>
            <person name="Ortiz-Santana B."/>
            <person name="Ovrebo C."/>
            <person name="Racz N."/>
            <person name="Riley R."/>
            <person name="Savchenko A."/>
            <person name="Shiryaev A."/>
            <person name="Soop K."/>
            <person name="Spirin V."/>
            <person name="Szebenyi C."/>
            <person name="Tomsovsky M."/>
            <person name="Tulloss R.E."/>
            <person name="Uehling J."/>
            <person name="Grigoriev I.V."/>
            <person name="Vagvolgyi C."/>
            <person name="Papp T."/>
            <person name="Martin F.M."/>
            <person name="Miettinen O."/>
            <person name="Hibbett D.S."/>
            <person name="Nagy L.G."/>
        </authorList>
    </citation>
    <scope>NUCLEOTIDE SEQUENCE [LARGE SCALE GENOMIC DNA]</scope>
    <source>
        <strain evidence="1 2">CBS 962.96</strain>
    </source>
</reference>